<dbReference type="InterPro" id="IPR001365">
    <property type="entry name" value="A_deaminase_dom"/>
</dbReference>
<feature type="domain" description="Adenosine deaminase" evidence="7">
    <location>
        <begin position="13"/>
        <end position="338"/>
    </location>
</feature>
<dbReference type="EC" id="3.5.4.4" evidence="3"/>
<keyword evidence="6" id="KW-0862">Zinc</keyword>
<keyword evidence="4" id="KW-0479">Metal-binding</keyword>
<evidence type="ECO:0000256" key="6">
    <source>
        <dbReference type="ARBA" id="ARBA00022833"/>
    </source>
</evidence>
<evidence type="ECO:0000256" key="4">
    <source>
        <dbReference type="ARBA" id="ARBA00022723"/>
    </source>
</evidence>
<name>A0A382BM04_9ZZZZ</name>
<dbReference type="PANTHER" id="PTHR11409:SF43">
    <property type="entry name" value="ADENOSINE DEAMINASE"/>
    <property type="match status" value="1"/>
</dbReference>
<evidence type="ECO:0000256" key="5">
    <source>
        <dbReference type="ARBA" id="ARBA00022801"/>
    </source>
</evidence>
<keyword evidence="5" id="KW-0378">Hydrolase</keyword>
<dbReference type="CDD" id="cd01320">
    <property type="entry name" value="ADA"/>
    <property type="match status" value="1"/>
</dbReference>
<evidence type="ECO:0000256" key="1">
    <source>
        <dbReference type="ARBA" id="ARBA00001947"/>
    </source>
</evidence>
<dbReference type="GO" id="GO:0006154">
    <property type="term" value="P:adenosine catabolic process"/>
    <property type="evidence" value="ECO:0007669"/>
    <property type="project" value="TreeGrafter"/>
</dbReference>
<gene>
    <name evidence="8" type="ORF">METZ01_LOCUS167730</name>
</gene>
<comment type="similarity">
    <text evidence="2">Belongs to the metallo-dependent hydrolases superfamily. Adenosine and AMP deaminases family.</text>
</comment>
<dbReference type="AlphaFoldDB" id="A0A382BM04"/>
<dbReference type="GO" id="GO:0004000">
    <property type="term" value="F:adenosine deaminase activity"/>
    <property type="evidence" value="ECO:0007669"/>
    <property type="project" value="TreeGrafter"/>
</dbReference>
<evidence type="ECO:0000259" key="7">
    <source>
        <dbReference type="Pfam" id="PF00962"/>
    </source>
</evidence>
<organism evidence="8">
    <name type="scientific">marine metagenome</name>
    <dbReference type="NCBI Taxonomy" id="408172"/>
    <lineage>
        <taxon>unclassified sequences</taxon>
        <taxon>metagenomes</taxon>
        <taxon>ecological metagenomes</taxon>
    </lineage>
</organism>
<accession>A0A382BM04</accession>
<evidence type="ECO:0000256" key="2">
    <source>
        <dbReference type="ARBA" id="ARBA00006676"/>
    </source>
</evidence>
<protein>
    <recommendedName>
        <fullName evidence="3">adenosine deaminase</fullName>
        <ecNumber evidence="3">3.5.4.4</ecNumber>
    </recommendedName>
</protein>
<evidence type="ECO:0000256" key="3">
    <source>
        <dbReference type="ARBA" id="ARBA00012784"/>
    </source>
</evidence>
<dbReference type="Pfam" id="PF00962">
    <property type="entry name" value="A_deaminase"/>
    <property type="match status" value="1"/>
</dbReference>
<dbReference type="InterPro" id="IPR032466">
    <property type="entry name" value="Metal_Hydrolase"/>
</dbReference>
<evidence type="ECO:0000313" key="8">
    <source>
        <dbReference type="EMBL" id="SVB14876.1"/>
    </source>
</evidence>
<comment type="cofactor">
    <cofactor evidence="1">
        <name>Zn(2+)</name>
        <dbReference type="ChEBI" id="CHEBI:29105"/>
    </cofactor>
</comment>
<dbReference type="GO" id="GO:0046103">
    <property type="term" value="P:inosine biosynthetic process"/>
    <property type="evidence" value="ECO:0007669"/>
    <property type="project" value="TreeGrafter"/>
</dbReference>
<dbReference type="EMBL" id="UINC01030452">
    <property type="protein sequence ID" value="SVB14876.1"/>
    <property type="molecule type" value="Genomic_DNA"/>
</dbReference>
<reference evidence="8" key="1">
    <citation type="submission" date="2018-05" db="EMBL/GenBank/DDBJ databases">
        <authorList>
            <person name="Lanie J.A."/>
            <person name="Ng W.-L."/>
            <person name="Kazmierczak K.M."/>
            <person name="Andrzejewski T.M."/>
            <person name="Davidsen T.M."/>
            <person name="Wayne K.J."/>
            <person name="Tettelin H."/>
            <person name="Glass J.I."/>
            <person name="Rusch D."/>
            <person name="Podicherti R."/>
            <person name="Tsui H.-C.T."/>
            <person name="Winkler M.E."/>
        </authorList>
    </citation>
    <scope>NUCLEOTIDE SEQUENCE</scope>
</reference>
<proteinExistence type="inferred from homology"/>
<dbReference type="SUPFAM" id="SSF51556">
    <property type="entry name" value="Metallo-dependent hydrolases"/>
    <property type="match status" value="1"/>
</dbReference>
<dbReference type="GO" id="GO:0005829">
    <property type="term" value="C:cytosol"/>
    <property type="evidence" value="ECO:0007669"/>
    <property type="project" value="TreeGrafter"/>
</dbReference>
<dbReference type="NCBIfam" id="TIGR01430">
    <property type="entry name" value="aden_deam"/>
    <property type="match status" value="1"/>
</dbReference>
<dbReference type="GO" id="GO:0043103">
    <property type="term" value="P:hypoxanthine salvage"/>
    <property type="evidence" value="ECO:0007669"/>
    <property type="project" value="TreeGrafter"/>
</dbReference>
<dbReference type="Gene3D" id="3.20.20.140">
    <property type="entry name" value="Metal-dependent hydrolases"/>
    <property type="match status" value="1"/>
</dbReference>
<dbReference type="InterPro" id="IPR006330">
    <property type="entry name" value="Ado/ade_deaminase"/>
</dbReference>
<sequence>MQSISFKLLKQLPKVELHCHLDGSLRTKSIIDQAERDKIKLPSHELDTLDRHLRIGKNRGTLEEYIQRFDITLSVMQTPESLKRFAYELIEDVAKENVRYIEVRYSPILHTQKGMTLDTALESVQKGLKKGEKIFGVKSGIIVCGIRHISPDVSLKLADLAVRYKNRGVVGFDLAGAEENFPAKEHREAFYMIRNNNINATIHAGEAFGPSSIHQAIHQCGANRIGHGTRLKEDKGLMHYVNDHRIPLEICLTSNWQTRGVRSLKYHPAKYYYKQGIRVTLNTDNRLMSNTTLTREFMLAHELFNFNLHDFREITIIAMKSAFLHHNERKRMIQSIAEEFEQNFGLHPEYVDTNSKFGPA</sequence>
<dbReference type="PANTHER" id="PTHR11409">
    <property type="entry name" value="ADENOSINE DEAMINASE"/>
    <property type="match status" value="1"/>
</dbReference>
<dbReference type="GO" id="GO:0046872">
    <property type="term" value="F:metal ion binding"/>
    <property type="evidence" value="ECO:0007669"/>
    <property type="project" value="UniProtKB-KW"/>
</dbReference>